<dbReference type="Pfam" id="PF01023">
    <property type="entry name" value="S_100"/>
    <property type="match status" value="1"/>
</dbReference>
<keyword evidence="4" id="KW-1185">Reference proteome</keyword>
<dbReference type="InterPro" id="IPR013787">
    <property type="entry name" value="S100_Ca-bd_sub"/>
</dbReference>
<comment type="caution">
    <text evidence="3">The sequence shown here is derived from an EMBL/GenBank/DDBJ whole genome shotgun (WGS) entry which is preliminary data.</text>
</comment>
<organism evidence="3 4">
    <name type="scientific">Crotalus adamanteus</name>
    <name type="common">Eastern diamondback rattlesnake</name>
    <dbReference type="NCBI Taxonomy" id="8729"/>
    <lineage>
        <taxon>Eukaryota</taxon>
        <taxon>Metazoa</taxon>
        <taxon>Chordata</taxon>
        <taxon>Craniata</taxon>
        <taxon>Vertebrata</taxon>
        <taxon>Euteleostomi</taxon>
        <taxon>Lepidosauria</taxon>
        <taxon>Squamata</taxon>
        <taxon>Bifurcata</taxon>
        <taxon>Unidentata</taxon>
        <taxon>Episquamata</taxon>
        <taxon>Toxicofera</taxon>
        <taxon>Serpentes</taxon>
        <taxon>Colubroidea</taxon>
        <taxon>Viperidae</taxon>
        <taxon>Crotalinae</taxon>
        <taxon>Crotalus</taxon>
    </lineage>
</organism>
<dbReference type="GO" id="GO:0005615">
    <property type="term" value="C:extracellular space"/>
    <property type="evidence" value="ECO:0007669"/>
    <property type="project" value="TreeGrafter"/>
</dbReference>
<dbReference type="GO" id="GO:1902808">
    <property type="term" value="P:positive regulation of cell cycle G1/S phase transition"/>
    <property type="evidence" value="ECO:0007669"/>
    <property type="project" value="TreeGrafter"/>
</dbReference>
<feature type="compositionally biased region" description="Polar residues" evidence="1">
    <location>
        <begin position="758"/>
        <end position="769"/>
    </location>
</feature>
<evidence type="ECO:0000313" key="3">
    <source>
        <dbReference type="EMBL" id="KAK9390981.1"/>
    </source>
</evidence>
<reference evidence="3 4" key="1">
    <citation type="journal article" date="2024" name="Proc. Natl. Acad. Sci. U.S.A.">
        <title>The genetic regulatory architecture and epigenomic basis for age-related changes in rattlesnake venom.</title>
        <authorList>
            <person name="Hogan M.P."/>
            <person name="Holding M.L."/>
            <person name="Nystrom G.S."/>
            <person name="Colston T.J."/>
            <person name="Bartlett D.A."/>
            <person name="Mason A.J."/>
            <person name="Ellsworth S.A."/>
            <person name="Rautsaw R.M."/>
            <person name="Lawrence K.C."/>
            <person name="Strickland J.L."/>
            <person name="He B."/>
            <person name="Fraser P."/>
            <person name="Margres M.J."/>
            <person name="Gilbert D.M."/>
            <person name="Gibbs H.L."/>
            <person name="Parkinson C.L."/>
            <person name="Rokyta D.R."/>
        </authorList>
    </citation>
    <scope>NUCLEOTIDE SEQUENCE [LARGE SCALE GENOMIC DNA]</scope>
    <source>
        <strain evidence="3">DRR0105</strain>
    </source>
</reference>
<feature type="compositionally biased region" description="Basic and acidic residues" evidence="1">
    <location>
        <begin position="600"/>
        <end position="635"/>
    </location>
</feature>
<feature type="compositionally biased region" description="Basic and acidic residues" evidence="1">
    <location>
        <begin position="646"/>
        <end position="657"/>
    </location>
</feature>
<feature type="compositionally biased region" description="Polar residues" evidence="1">
    <location>
        <begin position="705"/>
        <end position="722"/>
    </location>
</feature>
<evidence type="ECO:0000256" key="1">
    <source>
        <dbReference type="SAM" id="MobiDB-lite"/>
    </source>
</evidence>
<dbReference type="PANTHER" id="PTHR11639">
    <property type="entry name" value="S100 CALCIUM-BINDING PROTEIN"/>
    <property type="match status" value="1"/>
</dbReference>
<dbReference type="InterPro" id="IPR011992">
    <property type="entry name" value="EF-hand-dom_pair"/>
</dbReference>
<gene>
    <name evidence="3" type="ORF">NXF25_018311</name>
</gene>
<accession>A0AAW1AN88</accession>
<dbReference type="PROSITE" id="PS50222">
    <property type="entry name" value="EF_HAND_2"/>
    <property type="match status" value="1"/>
</dbReference>
<feature type="compositionally biased region" description="Basic and acidic residues" evidence="1">
    <location>
        <begin position="257"/>
        <end position="272"/>
    </location>
</feature>
<evidence type="ECO:0000313" key="4">
    <source>
        <dbReference type="Proteomes" id="UP001474421"/>
    </source>
</evidence>
<dbReference type="GO" id="GO:0048306">
    <property type="term" value="F:calcium-dependent protein binding"/>
    <property type="evidence" value="ECO:0007669"/>
    <property type="project" value="TreeGrafter"/>
</dbReference>
<feature type="compositionally biased region" description="Basic and acidic residues" evidence="1">
    <location>
        <begin position="445"/>
        <end position="480"/>
    </location>
</feature>
<dbReference type="EMBL" id="JAOTOJ010000019">
    <property type="protein sequence ID" value="KAK9390981.1"/>
    <property type="molecule type" value="Genomic_DNA"/>
</dbReference>
<feature type="compositionally biased region" description="Basic and acidic residues" evidence="1">
    <location>
        <begin position="534"/>
        <end position="589"/>
    </location>
</feature>
<dbReference type="GO" id="GO:0051896">
    <property type="term" value="P:regulation of phosphatidylinositol 3-kinase/protein kinase B signal transduction"/>
    <property type="evidence" value="ECO:0007669"/>
    <property type="project" value="TreeGrafter"/>
</dbReference>
<feature type="compositionally biased region" description="Basic and acidic residues" evidence="1">
    <location>
        <begin position="230"/>
        <end position="240"/>
    </location>
</feature>
<feature type="compositionally biased region" description="Basic and acidic residues" evidence="1">
    <location>
        <begin position="317"/>
        <end position="433"/>
    </location>
</feature>
<feature type="domain" description="EF-hand" evidence="2">
    <location>
        <begin position="49"/>
        <end position="84"/>
    </location>
</feature>
<name>A0AAW1AN88_CROAD</name>
<feature type="region of interest" description="Disordered" evidence="1">
    <location>
        <begin position="317"/>
        <end position="903"/>
    </location>
</feature>
<dbReference type="PANTHER" id="PTHR11639:SF26">
    <property type="entry name" value="CORNULIN"/>
    <property type="match status" value="1"/>
</dbReference>
<feature type="region of interest" description="Disordered" evidence="1">
    <location>
        <begin position="101"/>
        <end position="134"/>
    </location>
</feature>
<dbReference type="Proteomes" id="UP001474421">
    <property type="component" value="Unassembled WGS sequence"/>
</dbReference>
<dbReference type="GO" id="GO:0071345">
    <property type="term" value="P:cellular response to cytokine stimulus"/>
    <property type="evidence" value="ECO:0007669"/>
    <property type="project" value="TreeGrafter"/>
</dbReference>
<protein>
    <submittedName>
        <fullName evidence="3">Trichohyalin-like</fullName>
    </submittedName>
</protein>
<dbReference type="SMART" id="SM01394">
    <property type="entry name" value="S_100"/>
    <property type="match status" value="1"/>
</dbReference>
<dbReference type="InterPro" id="IPR034325">
    <property type="entry name" value="S-100_dom"/>
</dbReference>
<sequence length="925" mass="110105">MSYFLDSVCTIVGIFHKYARCQDGNLALNRREMKMLIQKEFGEVLENPCDPQIIELTFKLLDVNGDSLVDFNEYLIFVFQIAKGCYRYLQPREYLLRDESSRALHEGESGGSKRERRQLQDGERRGDYVPERRGLDGRFMEEGRRREVLGCYLPIGPVEEEEDHNFEEHDRELRDGHRRDCPSWEHQERDREGGHLDSQRQEDIEILKPRQLRQRESALEDVSPRQPQELVRRNDIDRCEAQAPLDEEDLYSPTVVSRREEMRQRRGQETKGRLFRCGSQARVDHAEYDVERGRLSHEQREREDGWRDLEAHNERRSRAFEPRGADERQDRIHHRSPVDDSVERRSLSRESERRSQSHEADQREGERRRRQERYVPQSREDAHRATRAEEEEVRRSERRRVEYDWSRPRSREASRRAEVEGLERRERESRRPYSSEFDNMGRPSRSRESEGREEVRRSQRPEDDEQEFSREETRAAESGRRRPQSQEPEARDPKYERSQSYEELRRDDQRRSCDYEVYALERDVARRRLQPHQSPEREDHQERQRYYEHESSQSRESEGRGEVRRSQRPEDIERRRREFSREETKVMEVRRRRSQSLEPVARDIRYVRYQRYEEPRRDDQRRPRDYEVHSLEREVARRRRIQPRQSPEREDNQERQRWSPTQTDLAEDDQKPTNPYEVDPRNGEQQRRAQSSVPNFKGTEVIQHNMGNSFQPREATSLSNQTADREFDLLRDQRPPESGESQPSRRPGQPKAEESLVSPHTLQQQQATRESQRLSGPELRGPQRRWLQHHQTEGREEEVGVNQTQRKAGSPVSNRALSQPSERQVPEIQAEGQSELSLAGEGDKAEEPAALDQQQVHREGEAPQPEVEDDDGSGSWAQESQPLLEDEDQHAIPEKPSTSLVESKSCMICNPLYEYLLAQKKQEEP</sequence>
<dbReference type="SUPFAM" id="SSF47473">
    <property type="entry name" value="EF-hand"/>
    <property type="match status" value="1"/>
</dbReference>
<feature type="compositionally biased region" description="Basic and acidic residues" evidence="1">
    <location>
        <begin position="166"/>
        <end position="218"/>
    </location>
</feature>
<dbReference type="CDD" id="cd00213">
    <property type="entry name" value="S-100"/>
    <property type="match status" value="1"/>
</dbReference>
<dbReference type="AlphaFoldDB" id="A0AAW1AN88"/>
<evidence type="ECO:0000259" key="2">
    <source>
        <dbReference type="PROSITE" id="PS50222"/>
    </source>
</evidence>
<proteinExistence type="predicted"/>
<feature type="compositionally biased region" description="Polar residues" evidence="1">
    <location>
        <begin position="801"/>
        <end position="822"/>
    </location>
</feature>
<feature type="region of interest" description="Disordered" evidence="1">
    <location>
        <begin position="162"/>
        <end position="278"/>
    </location>
</feature>
<feature type="compositionally biased region" description="Basic and acidic residues" evidence="1">
    <location>
        <begin position="723"/>
        <end position="737"/>
    </location>
</feature>
<dbReference type="Gene3D" id="1.10.238.10">
    <property type="entry name" value="EF-hand"/>
    <property type="match status" value="1"/>
</dbReference>
<dbReference type="GO" id="GO:0046914">
    <property type="term" value="F:transition metal ion binding"/>
    <property type="evidence" value="ECO:0007669"/>
    <property type="project" value="InterPro"/>
</dbReference>
<dbReference type="GO" id="GO:0005509">
    <property type="term" value="F:calcium ion binding"/>
    <property type="evidence" value="ECO:0007669"/>
    <property type="project" value="InterPro"/>
</dbReference>
<dbReference type="InterPro" id="IPR002048">
    <property type="entry name" value="EF_hand_dom"/>
</dbReference>
<feature type="compositionally biased region" description="Basic and acidic residues" evidence="1">
    <location>
        <begin position="678"/>
        <end position="687"/>
    </location>
</feature>
<feature type="compositionally biased region" description="Basic and acidic residues" evidence="1">
    <location>
        <begin position="488"/>
        <end position="526"/>
    </location>
</feature>